<feature type="compositionally biased region" description="Basic and acidic residues" evidence="1">
    <location>
        <begin position="66"/>
        <end position="76"/>
    </location>
</feature>
<dbReference type="EMBL" id="JAUCMV010000001">
    <property type="protein sequence ID" value="KAK0429431.1"/>
    <property type="molecule type" value="Genomic_DNA"/>
</dbReference>
<dbReference type="Proteomes" id="UP001175271">
    <property type="component" value="Unassembled WGS sequence"/>
</dbReference>
<organism evidence="2 3">
    <name type="scientific">Steinernema hermaphroditum</name>
    <dbReference type="NCBI Taxonomy" id="289476"/>
    <lineage>
        <taxon>Eukaryota</taxon>
        <taxon>Metazoa</taxon>
        <taxon>Ecdysozoa</taxon>
        <taxon>Nematoda</taxon>
        <taxon>Chromadorea</taxon>
        <taxon>Rhabditida</taxon>
        <taxon>Tylenchina</taxon>
        <taxon>Panagrolaimomorpha</taxon>
        <taxon>Strongyloidoidea</taxon>
        <taxon>Steinernematidae</taxon>
        <taxon>Steinernema</taxon>
    </lineage>
</organism>
<accession>A0AA39ITI6</accession>
<name>A0AA39ITI6_9BILA</name>
<proteinExistence type="predicted"/>
<gene>
    <name evidence="2" type="ORF">QR680_011379</name>
</gene>
<keyword evidence="3" id="KW-1185">Reference proteome</keyword>
<sequence length="91" mass="10296">MTSNDEDVIYLSDDEGVDAPISSNEEIISLSDDEAVVTVRSDPVPYEEAVATIESDPVPKKRRKRAREEIEQEKARQFFGSRGKHSKELKM</sequence>
<comment type="caution">
    <text evidence="2">The sequence shown here is derived from an EMBL/GenBank/DDBJ whole genome shotgun (WGS) entry which is preliminary data.</text>
</comment>
<evidence type="ECO:0000256" key="1">
    <source>
        <dbReference type="SAM" id="MobiDB-lite"/>
    </source>
</evidence>
<feature type="region of interest" description="Disordered" evidence="1">
    <location>
        <begin position="56"/>
        <end position="91"/>
    </location>
</feature>
<dbReference type="AlphaFoldDB" id="A0AA39ITI6"/>
<protein>
    <submittedName>
        <fullName evidence="2">Uncharacterized protein</fullName>
    </submittedName>
</protein>
<evidence type="ECO:0000313" key="3">
    <source>
        <dbReference type="Proteomes" id="UP001175271"/>
    </source>
</evidence>
<reference evidence="2" key="1">
    <citation type="submission" date="2023-06" db="EMBL/GenBank/DDBJ databases">
        <title>Genomic analysis of the entomopathogenic nematode Steinernema hermaphroditum.</title>
        <authorList>
            <person name="Schwarz E.M."/>
            <person name="Heppert J.K."/>
            <person name="Baniya A."/>
            <person name="Schwartz H.T."/>
            <person name="Tan C.-H."/>
            <person name="Antoshechkin I."/>
            <person name="Sternberg P.W."/>
            <person name="Goodrich-Blair H."/>
            <person name="Dillman A.R."/>
        </authorList>
    </citation>
    <scope>NUCLEOTIDE SEQUENCE</scope>
    <source>
        <strain evidence="2">PS9179</strain>
        <tissue evidence="2">Whole animal</tissue>
    </source>
</reference>
<evidence type="ECO:0000313" key="2">
    <source>
        <dbReference type="EMBL" id="KAK0429431.1"/>
    </source>
</evidence>